<dbReference type="GeneID" id="76982485"/>
<keyword evidence="2" id="KW-1185">Reference proteome</keyword>
<evidence type="ECO:0000313" key="2">
    <source>
        <dbReference type="Proteomes" id="UP000501048"/>
    </source>
</evidence>
<dbReference type="RefSeq" id="WP_168747888.1">
    <property type="nucleotide sequence ID" value="NZ_CP051464.1"/>
</dbReference>
<proteinExistence type="predicted"/>
<organism evidence="1 2">
    <name type="scientific">Bacillus mojavensis</name>
    <dbReference type="NCBI Taxonomy" id="72360"/>
    <lineage>
        <taxon>Bacteria</taxon>
        <taxon>Bacillati</taxon>
        <taxon>Bacillota</taxon>
        <taxon>Bacilli</taxon>
        <taxon>Bacillales</taxon>
        <taxon>Bacillaceae</taxon>
        <taxon>Bacillus</taxon>
    </lineage>
</organism>
<accession>A0ABX6LWW4</accession>
<reference evidence="1 2" key="1">
    <citation type="submission" date="2020-04" db="EMBL/GenBank/DDBJ databases">
        <title>Plant growth promoting and environmental Bacillus: genomic and epigenetic comparison.</title>
        <authorList>
            <person name="Reva O.N."/>
            <person name="Lutz S."/>
            <person name="Ahrens C.H."/>
        </authorList>
    </citation>
    <scope>NUCLEOTIDE SEQUENCE [LARGE SCALE GENOMIC DNA]</scope>
    <source>
        <strain evidence="1 2">UCMB5075</strain>
    </source>
</reference>
<dbReference type="Proteomes" id="UP000501048">
    <property type="component" value="Chromosome"/>
</dbReference>
<sequence>MDSNWREEFAERYERYSTWKTLDSKEKVKSFFIKQFNELTDDLSDKKHVEIITNSDDVTFRVAKSTLDLITHIDFISIRINGEAFGEIKFDNGALLYTEKVSFTNRPRINDVVVDHLFKKAFYDFKM</sequence>
<evidence type="ECO:0000313" key="1">
    <source>
        <dbReference type="EMBL" id="QJC96247.1"/>
    </source>
</evidence>
<protein>
    <submittedName>
        <fullName evidence="1">Uncharacterized protein</fullName>
    </submittedName>
</protein>
<gene>
    <name evidence="1" type="ORF">HC660_17710</name>
</gene>
<dbReference type="EMBL" id="CP051464">
    <property type="protein sequence ID" value="QJC96247.1"/>
    <property type="molecule type" value="Genomic_DNA"/>
</dbReference>
<name>A0ABX6LWW4_BACMO</name>